<protein>
    <submittedName>
        <fullName evidence="1">Uncharacterized protein</fullName>
    </submittedName>
</protein>
<dbReference type="EMBL" id="KN834807">
    <property type="protein sequence ID" value="KIK55371.1"/>
    <property type="molecule type" value="Genomic_DNA"/>
</dbReference>
<sequence>MVSVSFTASSLAARGAFDPRLVQSVLSHEFVWKVSLSNNRLLTWNALLTISQFHSAHTVPLTFCLCDCHSGLDVVLGMDFSAACVCMNANHLLQNVDVCSIWKEVEVPAYSPSSSLLPAHSASMLSPTTPGFCPTAGSNRPFVCDAAPFQGIFDAPAASCSGLSVSQMSTSLDIPPATGLVPVPAPISSSHKSNTGSASIICESNSIAYSEIAASSSHLPLVTSKGPSSSLAVENAFRGPLLNGVWCSVFTNDRDKLISYDVLHGLDTLFVTDVSSLCHLLIHHILSGDCFQNKLSMSVPAC</sequence>
<dbReference type="Proteomes" id="UP000053593">
    <property type="component" value="Unassembled WGS sequence"/>
</dbReference>
<evidence type="ECO:0000313" key="2">
    <source>
        <dbReference type="Proteomes" id="UP000053593"/>
    </source>
</evidence>
<proteinExistence type="predicted"/>
<evidence type="ECO:0000313" key="1">
    <source>
        <dbReference type="EMBL" id="KIK55371.1"/>
    </source>
</evidence>
<keyword evidence="2" id="KW-1185">Reference proteome</keyword>
<gene>
    <name evidence="1" type="ORF">GYMLUDRAFT_248783</name>
</gene>
<dbReference type="AlphaFoldDB" id="A0A0D0BKU3"/>
<dbReference type="HOGENOM" id="CLU_921514_0_0_1"/>
<organism evidence="1 2">
    <name type="scientific">Collybiopsis luxurians FD-317 M1</name>
    <dbReference type="NCBI Taxonomy" id="944289"/>
    <lineage>
        <taxon>Eukaryota</taxon>
        <taxon>Fungi</taxon>
        <taxon>Dikarya</taxon>
        <taxon>Basidiomycota</taxon>
        <taxon>Agaricomycotina</taxon>
        <taxon>Agaricomycetes</taxon>
        <taxon>Agaricomycetidae</taxon>
        <taxon>Agaricales</taxon>
        <taxon>Marasmiineae</taxon>
        <taxon>Omphalotaceae</taxon>
        <taxon>Collybiopsis</taxon>
        <taxon>Collybiopsis luxurians</taxon>
    </lineage>
</organism>
<accession>A0A0D0BKU3</accession>
<reference evidence="1 2" key="1">
    <citation type="submission" date="2014-04" db="EMBL/GenBank/DDBJ databases">
        <title>Evolutionary Origins and Diversification of the Mycorrhizal Mutualists.</title>
        <authorList>
            <consortium name="DOE Joint Genome Institute"/>
            <consortium name="Mycorrhizal Genomics Consortium"/>
            <person name="Kohler A."/>
            <person name="Kuo A."/>
            <person name="Nagy L.G."/>
            <person name="Floudas D."/>
            <person name="Copeland A."/>
            <person name="Barry K.W."/>
            <person name="Cichocki N."/>
            <person name="Veneault-Fourrey C."/>
            <person name="LaButti K."/>
            <person name="Lindquist E.A."/>
            <person name="Lipzen A."/>
            <person name="Lundell T."/>
            <person name="Morin E."/>
            <person name="Murat C."/>
            <person name="Riley R."/>
            <person name="Ohm R."/>
            <person name="Sun H."/>
            <person name="Tunlid A."/>
            <person name="Henrissat B."/>
            <person name="Grigoriev I.V."/>
            <person name="Hibbett D.S."/>
            <person name="Martin F."/>
        </authorList>
    </citation>
    <scope>NUCLEOTIDE SEQUENCE [LARGE SCALE GENOMIC DNA]</scope>
    <source>
        <strain evidence="1 2">FD-317 M1</strain>
    </source>
</reference>
<name>A0A0D0BKU3_9AGAR</name>